<keyword evidence="6" id="KW-0552">Olfaction</keyword>
<dbReference type="Proteomes" id="UP000694421">
    <property type="component" value="Unplaced"/>
</dbReference>
<evidence type="ECO:0000256" key="6">
    <source>
        <dbReference type="ARBA" id="ARBA00022725"/>
    </source>
</evidence>
<evidence type="ECO:0000256" key="3">
    <source>
        <dbReference type="ARBA" id="ARBA00022475"/>
    </source>
</evidence>
<comment type="function">
    <text evidence="1">Odorant receptor.</text>
</comment>
<accession>A0A8D0AVB0</accession>
<evidence type="ECO:0000256" key="10">
    <source>
        <dbReference type="ARBA" id="ARBA00023170"/>
    </source>
</evidence>
<keyword evidence="3" id="KW-1003">Cell membrane</keyword>
<feature type="transmembrane region" description="Helical" evidence="12">
    <location>
        <begin position="21"/>
        <end position="49"/>
    </location>
</feature>
<dbReference type="FunFam" id="1.20.1070.10:FF:000037">
    <property type="entry name" value="Olfactory receptor"/>
    <property type="match status" value="1"/>
</dbReference>
<sequence length="315" mass="35802">MDNRSTPYYFLLLKFSDSRDLQILCFLLFLTLYLTTITGNLLIIIAIAFEHRLHTPMYFFMMNLATMDLGSISVTIPKSMLNSLLNARSISYFGCVAQVFFLTFFLGSDFALLTAMAHDRYVAICNPLRYETIMTKEACVQMTASVWISGLLYGVLHTSCTFAISFCSNVVDQYFCEIPHLLKLSYNDLVEVTVLAFVIIVVFLCFIFIIASYVQIFTAVLQMTSVQGRQKAFSTCIPHLIIVSLFIFSAATAYLRPSTNSPSELDLVFAVLYAVVPPMINPFIYSMRNKEVKTALWKLISLKYFSNSFLLQKYP</sequence>
<keyword evidence="7 12" id="KW-1133">Transmembrane helix</keyword>
<evidence type="ECO:0000313" key="15">
    <source>
        <dbReference type="Proteomes" id="UP000694421"/>
    </source>
</evidence>
<dbReference type="GO" id="GO:0005886">
    <property type="term" value="C:plasma membrane"/>
    <property type="evidence" value="ECO:0007669"/>
    <property type="project" value="UniProtKB-SubCell"/>
</dbReference>
<keyword evidence="8" id="KW-0297">G-protein coupled receptor</keyword>
<feature type="transmembrane region" description="Helical" evidence="12">
    <location>
        <begin position="89"/>
        <end position="107"/>
    </location>
</feature>
<evidence type="ECO:0000256" key="1">
    <source>
        <dbReference type="ARBA" id="ARBA00002936"/>
    </source>
</evidence>
<feature type="domain" description="G-protein coupled receptors family 1 profile" evidence="13">
    <location>
        <begin position="39"/>
        <end position="285"/>
    </location>
</feature>
<dbReference type="GeneTree" id="ENSGT01050000244828"/>
<feature type="transmembrane region" description="Helical" evidence="12">
    <location>
        <begin position="267"/>
        <end position="285"/>
    </location>
</feature>
<dbReference type="CDD" id="cd15227">
    <property type="entry name" value="7tmA_OR14-like"/>
    <property type="match status" value="1"/>
</dbReference>
<keyword evidence="5 12" id="KW-0812">Transmembrane</keyword>
<evidence type="ECO:0000256" key="4">
    <source>
        <dbReference type="ARBA" id="ARBA00022606"/>
    </source>
</evidence>
<feature type="transmembrane region" description="Helical" evidence="12">
    <location>
        <begin position="232"/>
        <end position="255"/>
    </location>
</feature>
<evidence type="ECO:0000259" key="13">
    <source>
        <dbReference type="PROSITE" id="PS50262"/>
    </source>
</evidence>
<dbReference type="PROSITE" id="PS50262">
    <property type="entry name" value="G_PROTEIN_RECEP_F1_2"/>
    <property type="match status" value="1"/>
</dbReference>
<dbReference type="Ensembl" id="ENSSMRT00000001373.1">
    <property type="protein sequence ID" value="ENSSMRP00000001134.1"/>
    <property type="gene ID" value="ENSSMRG00000000988.1"/>
</dbReference>
<evidence type="ECO:0000256" key="9">
    <source>
        <dbReference type="ARBA" id="ARBA00023136"/>
    </source>
</evidence>
<dbReference type="AlphaFoldDB" id="A0A8D0AVB0"/>
<dbReference type="InterPro" id="IPR050516">
    <property type="entry name" value="Olfactory_GPCR"/>
</dbReference>
<dbReference type="PRINTS" id="PR00245">
    <property type="entry name" value="OLFACTORYR"/>
</dbReference>
<dbReference type="PRINTS" id="PR00237">
    <property type="entry name" value="GPCRRHODOPSN"/>
</dbReference>
<protein>
    <recommendedName>
        <fullName evidence="13">G-protein coupled receptors family 1 profile domain-containing protein</fullName>
    </recommendedName>
</protein>
<proteinExistence type="predicted"/>
<dbReference type="Pfam" id="PF13853">
    <property type="entry name" value="7tm_4"/>
    <property type="match status" value="1"/>
</dbReference>
<feature type="transmembrane region" description="Helical" evidence="12">
    <location>
        <begin position="194"/>
        <end position="220"/>
    </location>
</feature>
<evidence type="ECO:0000256" key="8">
    <source>
        <dbReference type="ARBA" id="ARBA00023040"/>
    </source>
</evidence>
<keyword evidence="4" id="KW-0716">Sensory transduction</keyword>
<comment type="subcellular location">
    <subcellularLocation>
        <location evidence="2">Cell membrane</location>
        <topology evidence="2">Multi-pass membrane protein</topology>
    </subcellularLocation>
</comment>
<evidence type="ECO:0000256" key="2">
    <source>
        <dbReference type="ARBA" id="ARBA00004651"/>
    </source>
</evidence>
<dbReference type="InterPro" id="IPR000276">
    <property type="entry name" value="GPCR_Rhodpsn"/>
</dbReference>
<dbReference type="GO" id="GO:0004984">
    <property type="term" value="F:olfactory receptor activity"/>
    <property type="evidence" value="ECO:0007669"/>
    <property type="project" value="InterPro"/>
</dbReference>
<keyword evidence="11" id="KW-0807">Transducer</keyword>
<evidence type="ECO:0000256" key="5">
    <source>
        <dbReference type="ARBA" id="ARBA00022692"/>
    </source>
</evidence>
<reference evidence="14" key="1">
    <citation type="submission" date="2025-08" db="UniProtKB">
        <authorList>
            <consortium name="Ensembl"/>
        </authorList>
    </citation>
    <scope>IDENTIFICATION</scope>
</reference>
<dbReference type="InterPro" id="IPR017452">
    <property type="entry name" value="GPCR_Rhodpsn_7TM"/>
</dbReference>
<keyword evidence="9 12" id="KW-0472">Membrane</keyword>
<dbReference type="OMA" id="ANCLWDN"/>
<dbReference type="Gene3D" id="1.20.1070.10">
    <property type="entry name" value="Rhodopsin 7-helix transmembrane proteins"/>
    <property type="match status" value="1"/>
</dbReference>
<dbReference type="GO" id="GO:0004930">
    <property type="term" value="F:G protein-coupled receptor activity"/>
    <property type="evidence" value="ECO:0007669"/>
    <property type="project" value="UniProtKB-KW"/>
</dbReference>
<evidence type="ECO:0000256" key="7">
    <source>
        <dbReference type="ARBA" id="ARBA00022989"/>
    </source>
</evidence>
<dbReference type="SUPFAM" id="SSF81321">
    <property type="entry name" value="Family A G protein-coupled receptor-like"/>
    <property type="match status" value="1"/>
</dbReference>
<keyword evidence="10" id="KW-0675">Receptor</keyword>
<dbReference type="PANTHER" id="PTHR26452">
    <property type="entry name" value="OLFACTORY RECEPTOR"/>
    <property type="match status" value="1"/>
</dbReference>
<evidence type="ECO:0000313" key="14">
    <source>
        <dbReference type="Ensembl" id="ENSSMRP00000001134.1"/>
    </source>
</evidence>
<organism evidence="14 15">
    <name type="scientific">Salvator merianae</name>
    <name type="common">Argentine black and white tegu</name>
    <name type="synonym">Tupinambis merianae</name>
    <dbReference type="NCBI Taxonomy" id="96440"/>
    <lineage>
        <taxon>Eukaryota</taxon>
        <taxon>Metazoa</taxon>
        <taxon>Chordata</taxon>
        <taxon>Craniata</taxon>
        <taxon>Vertebrata</taxon>
        <taxon>Euteleostomi</taxon>
        <taxon>Lepidosauria</taxon>
        <taxon>Squamata</taxon>
        <taxon>Bifurcata</taxon>
        <taxon>Unidentata</taxon>
        <taxon>Episquamata</taxon>
        <taxon>Laterata</taxon>
        <taxon>Teiioidea</taxon>
        <taxon>Teiidae</taxon>
        <taxon>Salvator</taxon>
    </lineage>
</organism>
<name>A0A8D0AVB0_SALMN</name>
<reference evidence="14" key="2">
    <citation type="submission" date="2025-09" db="UniProtKB">
        <authorList>
            <consortium name="Ensembl"/>
        </authorList>
    </citation>
    <scope>IDENTIFICATION</scope>
</reference>
<evidence type="ECO:0000256" key="11">
    <source>
        <dbReference type="ARBA" id="ARBA00023224"/>
    </source>
</evidence>
<evidence type="ECO:0000256" key="12">
    <source>
        <dbReference type="SAM" id="Phobius"/>
    </source>
</evidence>
<dbReference type="InterPro" id="IPR000725">
    <property type="entry name" value="Olfact_rcpt"/>
</dbReference>
<keyword evidence="15" id="KW-1185">Reference proteome</keyword>